<evidence type="ECO:0000256" key="3">
    <source>
        <dbReference type="ARBA" id="ARBA00018296"/>
    </source>
</evidence>
<dbReference type="EMBL" id="ATMH01006173">
    <property type="protein sequence ID" value="EPY26601.1"/>
    <property type="molecule type" value="Genomic_DNA"/>
</dbReference>
<dbReference type="Gene3D" id="2.30.30.550">
    <property type="entry name" value="Major Vault Protein repeat"/>
    <property type="match status" value="4"/>
</dbReference>
<dbReference type="AlphaFoldDB" id="S9VHQ3"/>
<dbReference type="OrthoDB" id="6125719at2759"/>
<evidence type="ECO:0000259" key="13">
    <source>
        <dbReference type="Pfam" id="PF01505"/>
    </source>
</evidence>
<feature type="domain" description="Major vault protein repeat" evidence="15">
    <location>
        <begin position="54"/>
        <end position="110"/>
    </location>
</feature>
<dbReference type="Pfam" id="PF01505">
    <property type="entry name" value="Vault"/>
    <property type="match status" value="4"/>
</dbReference>
<dbReference type="PANTHER" id="PTHR14165:SF3">
    <property type="entry name" value="MAJOR VAULT PROTEIN"/>
    <property type="match status" value="1"/>
</dbReference>
<protein>
    <recommendedName>
        <fullName evidence="3">Major vault protein</fullName>
    </recommendedName>
</protein>
<feature type="repeat" description="MVP" evidence="11">
    <location>
        <begin position="177"/>
        <end position="229"/>
    </location>
</feature>
<reference evidence="18 19" key="1">
    <citation type="journal article" date="2013" name="PLoS ONE">
        <title>Predicting the Proteins of Angomonas deanei, Strigomonas culicis and Their Respective Endosymbionts Reveals New Aspects of the Trypanosomatidae Family.</title>
        <authorList>
            <person name="Motta M.C."/>
            <person name="Martins A.C."/>
            <person name="de Souza S.S."/>
            <person name="Catta-Preta C.M."/>
            <person name="Silva R."/>
            <person name="Klein C.C."/>
            <person name="de Almeida L.G."/>
            <person name="de Lima Cunha O."/>
            <person name="Ciapina L.P."/>
            <person name="Brocchi M."/>
            <person name="Colabardini A.C."/>
            <person name="de Araujo Lima B."/>
            <person name="Machado C.R."/>
            <person name="de Almeida Soares C.M."/>
            <person name="Probst C.M."/>
            <person name="de Menezes C.B."/>
            <person name="Thompson C.E."/>
            <person name="Bartholomeu D.C."/>
            <person name="Gradia D.F."/>
            <person name="Pavoni D.P."/>
            <person name="Grisard E.C."/>
            <person name="Fantinatti-Garboggini F."/>
            <person name="Marchini F.K."/>
            <person name="Rodrigues-Luiz G.F."/>
            <person name="Wagner G."/>
            <person name="Goldman G.H."/>
            <person name="Fietto J.L."/>
            <person name="Elias M.C."/>
            <person name="Goldman M.H."/>
            <person name="Sagot M.F."/>
            <person name="Pereira M."/>
            <person name="Stoco P.H."/>
            <person name="de Mendonca-Neto R.P."/>
            <person name="Teixeira S.M."/>
            <person name="Maciel T.E."/>
            <person name="de Oliveira Mendes T.A."/>
            <person name="Urmenyi T.P."/>
            <person name="de Souza W."/>
            <person name="Schenkman S."/>
            <person name="de Vasconcelos A.T."/>
        </authorList>
    </citation>
    <scope>NUCLEOTIDE SEQUENCE [LARGE SCALE GENOMIC DNA]</scope>
</reference>
<dbReference type="PROSITE" id="PS51224">
    <property type="entry name" value="MVP"/>
    <property type="match status" value="6"/>
</dbReference>
<keyword evidence="8 11" id="KW-0687">Ribonucleoprotein</keyword>
<comment type="function">
    <text evidence="9">Required for normal vault structure. Vaults are multi-subunit structures that may act as scaffolds for proteins involved in signal transduction. Vaults may also play a role in nucleo-cytoplasmic transport.</text>
</comment>
<comment type="caution">
    <text evidence="18">The sequence shown here is derived from an EMBL/GenBank/DDBJ whole genome shotgun (WGS) entry which is preliminary data.</text>
</comment>
<feature type="repeat" description="MVP" evidence="11">
    <location>
        <begin position="286"/>
        <end position="334"/>
    </location>
</feature>
<feature type="domain" description="Major vault protein repeat" evidence="13">
    <location>
        <begin position="227"/>
        <end position="259"/>
    </location>
</feature>
<dbReference type="Gene3D" id="6.20.380.10">
    <property type="match status" value="1"/>
</dbReference>
<evidence type="ECO:0000259" key="14">
    <source>
        <dbReference type="Pfam" id="PF11978"/>
    </source>
</evidence>
<evidence type="ECO:0000256" key="1">
    <source>
        <dbReference type="ARBA" id="ARBA00004123"/>
    </source>
</evidence>
<dbReference type="InterPro" id="IPR021870">
    <property type="entry name" value="MVP_shoulder"/>
</dbReference>
<accession>S9VHQ3</accession>
<keyword evidence="12" id="KW-0175">Coiled coil</keyword>
<dbReference type="Gene3D" id="2.30.30.620">
    <property type="match status" value="1"/>
</dbReference>
<name>S9VHQ3_9TRYP</name>
<dbReference type="GO" id="GO:0005737">
    <property type="term" value="C:cytoplasm"/>
    <property type="evidence" value="ECO:0007669"/>
    <property type="project" value="UniProtKB-SubCell"/>
</dbReference>
<feature type="domain" description="Major vault protein repeat" evidence="16">
    <location>
        <begin position="454"/>
        <end position="515"/>
    </location>
</feature>
<evidence type="ECO:0000313" key="18">
    <source>
        <dbReference type="EMBL" id="EPY26601.1"/>
    </source>
</evidence>
<dbReference type="InterPro" id="IPR039059">
    <property type="entry name" value="MVP"/>
</dbReference>
<keyword evidence="4 11" id="KW-0963">Cytoplasm</keyword>
<dbReference type="InterPro" id="IPR043179">
    <property type="entry name" value="Vault_2_sf"/>
</dbReference>
<dbReference type="InterPro" id="IPR043023">
    <property type="entry name" value="MVP_rep_sf"/>
</dbReference>
<dbReference type="Gene3D" id="6.10.250.720">
    <property type="match status" value="1"/>
</dbReference>
<dbReference type="InterPro" id="IPR036013">
    <property type="entry name" value="Band_7/SPFH_dom_sf"/>
</dbReference>
<dbReference type="PANTHER" id="PTHR14165">
    <property type="entry name" value="MAJOR VAULT PROTEIN"/>
    <property type="match status" value="1"/>
</dbReference>
<proteinExistence type="predicted"/>
<dbReference type="Proteomes" id="UP000015354">
    <property type="component" value="Unassembled WGS sequence"/>
</dbReference>
<evidence type="ECO:0000256" key="4">
    <source>
        <dbReference type="ARBA" id="ARBA00022490"/>
    </source>
</evidence>
<gene>
    <name evidence="18" type="ORF">STCU_06173</name>
</gene>
<dbReference type="Pfam" id="PF17796">
    <property type="entry name" value="Vault_4"/>
    <property type="match status" value="1"/>
</dbReference>
<feature type="domain" description="Major vault protein shoulder" evidence="14">
    <location>
        <begin position="516"/>
        <end position="634"/>
    </location>
</feature>
<evidence type="ECO:0000256" key="11">
    <source>
        <dbReference type="PROSITE-ProRule" id="PRU00571"/>
    </source>
</evidence>
<comment type="subcellular location">
    <subcellularLocation>
        <location evidence="2 11">Cytoplasm</location>
    </subcellularLocation>
    <subcellularLocation>
        <location evidence="1">Nucleus</location>
    </subcellularLocation>
</comment>
<keyword evidence="6" id="KW-0677">Repeat</keyword>
<dbReference type="Gene3D" id="3.30.479.30">
    <property type="entry name" value="Band 7 domain"/>
    <property type="match status" value="1"/>
</dbReference>
<evidence type="ECO:0000256" key="10">
    <source>
        <dbReference type="ARBA" id="ARBA00025889"/>
    </source>
</evidence>
<keyword evidence="19" id="KW-1185">Reference proteome</keyword>
<feature type="domain" description="Major vault protein repeat" evidence="13">
    <location>
        <begin position="175"/>
        <end position="213"/>
    </location>
</feature>
<dbReference type="Gene3D" id="2.30.30.570">
    <property type="match status" value="2"/>
</dbReference>
<dbReference type="FunFam" id="2.30.30.560:FF:000001">
    <property type="entry name" value="major vault protein-like"/>
    <property type="match status" value="1"/>
</dbReference>
<dbReference type="InterPro" id="IPR041134">
    <property type="entry name" value="Vault_2"/>
</dbReference>
<evidence type="ECO:0000259" key="15">
    <source>
        <dbReference type="Pfam" id="PF17794"/>
    </source>
</evidence>
<comment type="subunit">
    <text evidence="10">The vault ribonucleoprotein particle is a huge (400 A x 670 A) cage structure of 12.9 MDa. It consists of a dimer of half-vaults, with each half-vault comprising 39 identical major vault protein (MVP) chains, PARP4 and one or more vault RNAs (vRNAs).</text>
</comment>
<evidence type="ECO:0000259" key="17">
    <source>
        <dbReference type="Pfam" id="PF17796"/>
    </source>
</evidence>
<evidence type="ECO:0000256" key="5">
    <source>
        <dbReference type="ARBA" id="ARBA00022553"/>
    </source>
</evidence>
<feature type="repeat" description="MVP" evidence="11">
    <location>
        <begin position="59"/>
        <end position="120"/>
    </location>
</feature>
<dbReference type="FunFam" id="2.30.30.560:FF:000002">
    <property type="entry name" value="Major vault protein-alpha"/>
    <property type="match status" value="1"/>
</dbReference>
<dbReference type="InterPro" id="IPR002499">
    <property type="entry name" value="Vault_N"/>
</dbReference>
<feature type="repeat" description="MVP" evidence="11">
    <location>
        <begin position="124"/>
        <end position="176"/>
    </location>
</feature>
<evidence type="ECO:0000313" key="19">
    <source>
        <dbReference type="Proteomes" id="UP000015354"/>
    </source>
</evidence>
<dbReference type="FunFam" id="2.30.30.570:FF:000002">
    <property type="entry name" value="Major vault protein-alpha"/>
    <property type="match status" value="1"/>
</dbReference>
<dbReference type="InterPro" id="IPR041136">
    <property type="entry name" value="Vault_4"/>
</dbReference>
<evidence type="ECO:0000259" key="16">
    <source>
        <dbReference type="Pfam" id="PF17795"/>
    </source>
</evidence>
<feature type="repeat" description="MVP" evidence="11">
    <location>
        <begin position="335"/>
        <end position="386"/>
    </location>
</feature>
<dbReference type="InterPro" id="IPR041139">
    <property type="entry name" value="MVP_rep_dom"/>
</dbReference>
<sequence>MADYMRTSEVIRIKRYYYVHVLDNNTNVTRCISGPLVYTRKEHETCLFDPKPCVSVPPRCYCIVNNPVARHPDNTCVLEACGQVKLKMGNAEIRLESEPFPLFPGEELETKEGKTVFFLEVIPAGNGLHVRCVRDFVNENGQSVCAGSEWLERGPKTYTPRVEVVVVKRVAPETIAPNSALRVKARYNFVDQAGTSRTAGESWLVKTLGSYLPSVEEDVEGLVQGVVLDKKKALQLRALQTFTDVYGKQRKAGDSWLVTHADAPVHIVDVMEEEVAQPSVVALTAQQYCVVVDMVDGKGRNRYGYSEIVKGPRTFFLQPGETLRGGVQSIIVVNKDEALLLKALSTYRDGRVERTAGTTWMLHGPAEYVPLNNVEILERRKMIALDQNEGIYVMDVKKGTVRAVIGKPYMPNENEILWEKHLPGDVEELLTCPGGSRKRQRNPDFVSKREKHHIVRFNVQHNAAVQIYDYKMKKQRIVMGPDLVILAPHEEFTVLSLSGGKPKVPNALQSLQLFLGPRFSSDTVIVETSDHARLSLRLSYNWYFDVTKDKNGEYSQKTFSVPDFIGDCCKTIASRVRGAVAAEDFDSFHRNSTKIIRTAVFGVDANGEVRRELRFVANDFVVTNIDVQSVEPTDEKTRDSLQKSVQLAIEITTKSQEAAARHGNELKDQEAKGKLERQKIADKIEVENAKTKWLELQAKSEAVQASGQSVAEAKAKAEALLIEVNSELQQAKLRAQAYLISAEAELKKLEQRQTIELDYTQRQNTLEIEKARRTAEAEAERVKRVVDAIGRETLVAIAQAGPEMQAKLLGGLGLKGYLITDGNTPVNLFSTAHGMLGSKGAGGGEPH</sequence>
<feature type="domain" description="Major vault protein repeat" evidence="17">
    <location>
        <begin position="383"/>
        <end position="431"/>
    </location>
</feature>
<dbReference type="FunFam" id="3.30.479.30:FF:000010">
    <property type="entry name" value="major vault protein-like"/>
    <property type="match status" value="1"/>
</dbReference>
<dbReference type="GO" id="GO:1990904">
    <property type="term" value="C:ribonucleoprotein complex"/>
    <property type="evidence" value="ECO:0007669"/>
    <property type="project" value="UniProtKB-UniRule"/>
</dbReference>
<dbReference type="InterPro" id="IPR040989">
    <property type="entry name" value="Vault_3"/>
</dbReference>
<evidence type="ECO:0000256" key="6">
    <source>
        <dbReference type="ARBA" id="ARBA00022737"/>
    </source>
</evidence>
<feature type="coiled-coil region" evidence="12">
    <location>
        <begin position="710"/>
        <end position="752"/>
    </location>
</feature>
<dbReference type="CDD" id="cd08825">
    <property type="entry name" value="MVP_shoulder"/>
    <property type="match status" value="1"/>
</dbReference>
<evidence type="ECO:0000256" key="8">
    <source>
        <dbReference type="ARBA" id="ARBA00023274"/>
    </source>
</evidence>
<dbReference type="Gene3D" id="2.30.30.560">
    <property type="match status" value="2"/>
</dbReference>
<dbReference type="Pfam" id="PF17795">
    <property type="entry name" value="Vault_3"/>
    <property type="match status" value="1"/>
</dbReference>
<keyword evidence="7" id="KW-0539">Nucleus</keyword>
<dbReference type="Pfam" id="PF11978">
    <property type="entry name" value="MVP_shoulder"/>
    <property type="match status" value="1"/>
</dbReference>
<dbReference type="Pfam" id="PF17794">
    <property type="entry name" value="Vault_2"/>
    <property type="match status" value="1"/>
</dbReference>
<dbReference type="FunFam" id="2.30.30.550:FF:000001">
    <property type="entry name" value="major vault protein-like"/>
    <property type="match status" value="3"/>
</dbReference>
<evidence type="ECO:0000256" key="12">
    <source>
        <dbReference type="SAM" id="Coils"/>
    </source>
</evidence>
<feature type="domain" description="Major vault protein repeat" evidence="13">
    <location>
        <begin position="332"/>
        <end position="370"/>
    </location>
</feature>
<evidence type="ECO:0000256" key="2">
    <source>
        <dbReference type="ARBA" id="ARBA00004496"/>
    </source>
</evidence>
<organism evidence="18 19">
    <name type="scientific">Strigomonas culicis</name>
    <dbReference type="NCBI Taxonomy" id="28005"/>
    <lineage>
        <taxon>Eukaryota</taxon>
        <taxon>Discoba</taxon>
        <taxon>Euglenozoa</taxon>
        <taxon>Kinetoplastea</taxon>
        <taxon>Metakinetoplastina</taxon>
        <taxon>Trypanosomatida</taxon>
        <taxon>Trypanosomatidae</taxon>
        <taxon>Strigomonadinae</taxon>
        <taxon>Strigomonas</taxon>
    </lineage>
</organism>
<dbReference type="GO" id="GO:0005634">
    <property type="term" value="C:nucleus"/>
    <property type="evidence" value="ECO:0007669"/>
    <property type="project" value="UniProtKB-SubCell"/>
</dbReference>
<feature type="repeat" description="MVP" evidence="11">
    <location>
        <begin position="230"/>
        <end position="284"/>
    </location>
</feature>
<evidence type="ECO:0000256" key="9">
    <source>
        <dbReference type="ARBA" id="ARBA00024814"/>
    </source>
</evidence>
<keyword evidence="5" id="KW-0597">Phosphoprotein</keyword>
<evidence type="ECO:0000256" key="7">
    <source>
        <dbReference type="ARBA" id="ARBA00023242"/>
    </source>
</evidence>
<feature type="domain" description="Major vault protein repeat" evidence="13">
    <location>
        <begin position="121"/>
        <end position="161"/>
    </location>
</feature>
<dbReference type="FunFam" id="2.30.30.570:FF:000001">
    <property type="entry name" value="major vault protein-like"/>
    <property type="match status" value="1"/>
</dbReference>